<evidence type="ECO:0000256" key="14">
    <source>
        <dbReference type="RuleBase" id="RU004347"/>
    </source>
</evidence>
<comment type="pathway">
    <text evidence="3 13 14">Sulfur metabolism; hydrogen sulfide biosynthesis; sulfite from sulfate: step 2/3.</text>
</comment>
<comment type="catalytic activity">
    <reaction evidence="1 13 14">
        <text>adenosine 5'-phosphosulfate + ATP = 3'-phosphoadenylyl sulfate + ADP + H(+)</text>
        <dbReference type="Rhea" id="RHEA:24152"/>
        <dbReference type="ChEBI" id="CHEBI:15378"/>
        <dbReference type="ChEBI" id="CHEBI:30616"/>
        <dbReference type="ChEBI" id="CHEBI:58243"/>
        <dbReference type="ChEBI" id="CHEBI:58339"/>
        <dbReference type="ChEBI" id="CHEBI:456216"/>
        <dbReference type="EC" id="2.7.1.25"/>
    </reaction>
</comment>
<dbReference type="Gene3D" id="3.40.50.300">
    <property type="entry name" value="P-loop containing nucleotide triphosphate hydrolases"/>
    <property type="match status" value="1"/>
</dbReference>
<evidence type="ECO:0000256" key="2">
    <source>
        <dbReference type="ARBA" id="ARBA00002632"/>
    </source>
</evidence>
<dbReference type="InterPro" id="IPR002891">
    <property type="entry name" value="APS"/>
</dbReference>
<evidence type="ECO:0000256" key="4">
    <source>
        <dbReference type="ARBA" id="ARBA00007008"/>
    </source>
</evidence>
<comment type="similarity">
    <text evidence="4 13 14">Belongs to the APS kinase family.</text>
</comment>
<comment type="caution">
    <text evidence="16">The sequence shown here is derived from an EMBL/GenBank/DDBJ whole genome shotgun (WGS) entry which is preliminary data.</text>
</comment>
<keyword evidence="17" id="KW-1185">Reference proteome</keyword>
<evidence type="ECO:0000256" key="11">
    <source>
        <dbReference type="ARBA" id="ARBA00031393"/>
    </source>
</evidence>
<evidence type="ECO:0000256" key="7">
    <source>
        <dbReference type="ARBA" id="ARBA00022741"/>
    </source>
</evidence>
<evidence type="ECO:0000256" key="13">
    <source>
        <dbReference type="HAMAP-Rule" id="MF_00065"/>
    </source>
</evidence>
<keyword evidence="9 13" id="KW-0067">ATP-binding</keyword>
<dbReference type="Pfam" id="PF01583">
    <property type="entry name" value="APS_kinase"/>
    <property type="match status" value="1"/>
</dbReference>
<dbReference type="GO" id="GO:0004020">
    <property type="term" value="F:adenylylsulfate kinase activity"/>
    <property type="evidence" value="ECO:0007669"/>
    <property type="project" value="UniProtKB-EC"/>
</dbReference>
<proteinExistence type="inferred from homology"/>
<dbReference type="SUPFAM" id="SSF52540">
    <property type="entry name" value="P-loop containing nucleoside triphosphate hydrolases"/>
    <property type="match status" value="1"/>
</dbReference>
<feature type="domain" description="APS kinase" evidence="15">
    <location>
        <begin position="24"/>
        <end position="174"/>
    </location>
</feature>
<evidence type="ECO:0000256" key="3">
    <source>
        <dbReference type="ARBA" id="ARBA00004806"/>
    </source>
</evidence>
<evidence type="ECO:0000256" key="1">
    <source>
        <dbReference type="ARBA" id="ARBA00001823"/>
    </source>
</evidence>
<dbReference type="PANTHER" id="PTHR11055">
    <property type="entry name" value="BIFUNCTIONAL 3'-PHOSPHOADENOSINE 5'-PHOSPHOSULFATE SYNTHASE"/>
    <property type="match status" value="1"/>
</dbReference>
<dbReference type="NCBIfam" id="TIGR00455">
    <property type="entry name" value="apsK"/>
    <property type="match status" value="1"/>
</dbReference>
<evidence type="ECO:0000313" key="17">
    <source>
        <dbReference type="Proteomes" id="UP001208656"/>
    </source>
</evidence>
<dbReference type="HAMAP" id="MF_00065">
    <property type="entry name" value="Adenylyl_sulf_kinase"/>
    <property type="match status" value="1"/>
</dbReference>
<evidence type="ECO:0000313" key="16">
    <source>
        <dbReference type="EMBL" id="MCU9593778.1"/>
    </source>
</evidence>
<dbReference type="EMBL" id="JAOUSE010000008">
    <property type="protein sequence ID" value="MCU9593778.1"/>
    <property type="molecule type" value="Genomic_DNA"/>
</dbReference>
<dbReference type="CDD" id="cd02027">
    <property type="entry name" value="APSK"/>
    <property type="match status" value="1"/>
</dbReference>
<evidence type="ECO:0000259" key="15">
    <source>
        <dbReference type="Pfam" id="PF01583"/>
    </source>
</evidence>
<evidence type="ECO:0000256" key="9">
    <source>
        <dbReference type="ARBA" id="ARBA00022840"/>
    </source>
</evidence>
<feature type="active site" description="Phosphoserine intermediate" evidence="13">
    <location>
        <position position="106"/>
    </location>
</feature>
<keyword evidence="13" id="KW-0597">Phosphoprotein</keyword>
<dbReference type="Proteomes" id="UP001208656">
    <property type="component" value="Unassembled WGS sequence"/>
</dbReference>
<evidence type="ECO:0000256" key="12">
    <source>
        <dbReference type="ARBA" id="ARBA00031464"/>
    </source>
</evidence>
<dbReference type="InterPro" id="IPR059117">
    <property type="entry name" value="APS_kinase_dom"/>
</dbReference>
<sequence>MGKHISWHASKISKTDRHQLNRHKSAVLWFTGLSGSGKSTISVELEKELFQLGIHVYRLDGDNLRHGLNANLGFSPADRKENIRRIGEVARLMVDAGLLTLAATISPFREDREQIRKLFDEGEFIEVFVKARVEVCKARDPKGLYRKAEMGKIKNFTGIDAPYEEPKSPEIVIDTEKLTITESVQVILDYLKQNGYLQYP</sequence>
<reference evidence="16 17" key="1">
    <citation type="submission" date="2022-10" db="EMBL/GenBank/DDBJ databases">
        <title>Description of Fervidibacillus gen. nov. in the family Fervidibacillaceae fam. nov. with two species, Fervidibacillus albus sp. nov., and Fervidibacillus halotolerans sp. nov., isolated from tidal flat sediments.</title>
        <authorList>
            <person name="Kwon K.K."/>
            <person name="Yang S.-H."/>
        </authorList>
    </citation>
    <scope>NUCLEOTIDE SEQUENCE [LARGE SCALE GENOMIC DNA]</scope>
    <source>
        <strain evidence="16 17">DSM 23332</strain>
    </source>
</reference>
<accession>A0ABT2WDM3</accession>
<protein>
    <recommendedName>
        <fullName evidence="5 13">Adenylyl-sulfate kinase</fullName>
        <ecNumber evidence="5 13">2.7.1.25</ecNumber>
    </recommendedName>
    <alternativeName>
        <fullName evidence="11 13">APS kinase</fullName>
    </alternativeName>
    <alternativeName>
        <fullName evidence="12 13">ATP adenosine-5'-phosphosulfate 3'-phosphotransferase</fullName>
    </alternativeName>
    <alternativeName>
        <fullName evidence="10 13">Adenosine-5'-phosphosulfate kinase</fullName>
    </alternativeName>
</protein>
<dbReference type="RefSeq" id="WP_173657778.1">
    <property type="nucleotide sequence ID" value="NZ_JAOUSE010000008.1"/>
</dbReference>
<keyword evidence="8 13" id="KW-0418">Kinase</keyword>
<name>A0ABT2WDM3_9BACI</name>
<evidence type="ECO:0000256" key="6">
    <source>
        <dbReference type="ARBA" id="ARBA00022679"/>
    </source>
</evidence>
<evidence type="ECO:0000256" key="5">
    <source>
        <dbReference type="ARBA" id="ARBA00012121"/>
    </source>
</evidence>
<dbReference type="NCBIfam" id="NF003013">
    <property type="entry name" value="PRK03846.1"/>
    <property type="match status" value="1"/>
</dbReference>
<evidence type="ECO:0000256" key="8">
    <source>
        <dbReference type="ARBA" id="ARBA00022777"/>
    </source>
</evidence>
<dbReference type="PANTHER" id="PTHR11055:SF1">
    <property type="entry name" value="PAPS SYNTHETASE, ISOFORM D"/>
    <property type="match status" value="1"/>
</dbReference>
<organism evidence="16 17">
    <name type="scientific">Pallidibacillus thermolactis</name>
    <dbReference type="NCBI Taxonomy" id="251051"/>
    <lineage>
        <taxon>Bacteria</taxon>
        <taxon>Bacillati</taxon>
        <taxon>Bacillota</taxon>
        <taxon>Bacilli</taxon>
        <taxon>Bacillales</taxon>
        <taxon>Bacillaceae</taxon>
        <taxon>Pallidibacillus</taxon>
    </lineage>
</organism>
<keyword evidence="6 13" id="KW-0808">Transferase</keyword>
<dbReference type="InterPro" id="IPR027417">
    <property type="entry name" value="P-loop_NTPase"/>
</dbReference>
<gene>
    <name evidence="13 16" type="primary">cysC</name>
    <name evidence="16" type="ORF">OEV82_04845</name>
</gene>
<feature type="binding site" evidence="13">
    <location>
        <begin position="32"/>
        <end position="39"/>
    </location>
    <ligand>
        <name>ATP</name>
        <dbReference type="ChEBI" id="CHEBI:30616"/>
    </ligand>
</feature>
<keyword evidence="7 13" id="KW-0547">Nucleotide-binding</keyword>
<dbReference type="EC" id="2.7.1.25" evidence="5 13"/>
<comment type="function">
    <text evidence="2 13 14">Catalyzes the synthesis of activated sulfate.</text>
</comment>
<evidence type="ECO:0000256" key="10">
    <source>
        <dbReference type="ARBA" id="ARBA00029724"/>
    </source>
</evidence>